<dbReference type="Pfam" id="PF13556">
    <property type="entry name" value="HTH_30"/>
    <property type="match status" value="1"/>
</dbReference>
<evidence type="ECO:0000313" key="5">
    <source>
        <dbReference type="EMBL" id="MEN3068514.1"/>
    </source>
</evidence>
<dbReference type="InterPro" id="IPR051448">
    <property type="entry name" value="CdaR-like_regulators"/>
</dbReference>
<dbReference type="InterPro" id="IPR041522">
    <property type="entry name" value="CdaR_GGDEF"/>
</dbReference>
<feature type="domain" description="Putative sugar diacid recognition" evidence="2">
    <location>
        <begin position="4"/>
        <end position="137"/>
    </location>
</feature>
<dbReference type="Pfam" id="PF05651">
    <property type="entry name" value="Diacid_rec"/>
    <property type="match status" value="1"/>
</dbReference>
<keyword evidence="6" id="KW-1185">Reference proteome</keyword>
<evidence type="ECO:0000259" key="2">
    <source>
        <dbReference type="Pfam" id="PF05651"/>
    </source>
</evidence>
<dbReference type="InterPro" id="IPR008599">
    <property type="entry name" value="Diacid_rec"/>
</dbReference>
<accession>A0ABU9YXP3</accession>
<evidence type="ECO:0000259" key="4">
    <source>
        <dbReference type="Pfam" id="PF17853"/>
    </source>
</evidence>
<dbReference type="SUPFAM" id="SSF46689">
    <property type="entry name" value="Homeodomain-like"/>
    <property type="match status" value="1"/>
</dbReference>
<organism evidence="5 6">
    <name type="scientific">Uliginosibacterium sediminicola</name>
    <dbReference type="NCBI Taxonomy" id="2024550"/>
    <lineage>
        <taxon>Bacteria</taxon>
        <taxon>Pseudomonadati</taxon>
        <taxon>Pseudomonadota</taxon>
        <taxon>Betaproteobacteria</taxon>
        <taxon>Rhodocyclales</taxon>
        <taxon>Zoogloeaceae</taxon>
        <taxon>Uliginosibacterium</taxon>
    </lineage>
</organism>
<dbReference type="Proteomes" id="UP001410394">
    <property type="component" value="Unassembled WGS sequence"/>
</dbReference>
<dbReference type="PANTHER" id="PTHR33744">
    <property type="entry name" value="CARBOHYDRATE DIACID REGULATOR"/>
    <property type="match status" value="1"/>
</dbReference>
<dbReference type="Gene3D" id="1.10.10.2840">
    <property type="entry name" value="PucR C-terminal helix-turn-helix domain"/>
    <property type="match status" value="1"/>
</dbReference>
<feature type="domain" description="PucR C-terminal helix-turn-helix" evidence="3">
    <location>
        <begin position="318"/>
        <end position="375"/>
    </location>
</feature>
<evidence type="ECO:0000313" key="6">
    <source>
        <dbReference type="Proteomes" id="UP001410394"/>
    </source>
</evidence>
<dbReference type="InterPro" id="IPR025736">
    <property type="entry name" value="PucR_C-HTH_dom"/>
</dbReference>
<proteinExistence type="inferred from homology"/>
<evidence type="ECO:0000259" key="3">
    <source>
        <dbReference type="Pfam" id="PF13556"/>
    </source>
</evidence>
<dbReference type="Pfam" id="PF17853">
    <property type="entry name" value="GGDEF_2"/>
    <property type="match status" value="1"/>
</dbReference>
<protein>
    <submittedName>
        <fullName evidence="5">Sugar diacid recognition domain-containing protein</fullName>
    </submittedName>
</protein>
<dbReference type="InterPro" id="IPR042070">
    <property type="entry name" value="PucR_C-HTH_sf"/>
</dbReference>
<comment type="similarity">
    <text evidence="1">Belongs to the CdaR family.</text>
</comment>
<dbReference type="InterPro" id="IPR009057">
    <property type="entry name" value="Homeodomain-like_sf"/>
</dbReference>
<dbReference type="RefSeq" id="WP_345919280.1">
    <property type="nucleotide sequence ID" value="NZ_JBDIVE010000003.1"/>
</dbReference>
<comment type="caution">
    <text evidence="5">The sequence shown here is derived from an EMBL/GenBank/DDBJ whole genome shotgun (WGS) entry which is preliminary data.</text>
</comment>
<reference evidence="5 6" key="1">
    <citation type="journal article" date="2018" name="Int. J. Syst. Evol. Microbiol.">
        <title>Uliginosibacterium sediminicola sp. nov., isolated from freshwater sediment.</title>
        <authorList>
            <person name="Hwang W.M."/>
            <person name="Kim S.M."/>
            <person name="Kang K."/>
            <person name="Ahn T.Y."/>
        </authorList>
    </citation>
    <scope>NUCLEOTIDE SEQUENCE [LARGE SCALE GENOMIC DNA]</scope>
    <source>
        <strain evidence="5 6">M1-21</strain>
    </source>
</reference>
<feature type="domain" description="CdaR GGDEF-like" evidence="4">
    <location>
        <begin position="145"/>
        <end position="267"/>
    </location>
</feature>
<evidence type="ECO:0000256" key="1">
    <source>
        <dbReference type="ARBA" id="ARBA00006754"/>
    </source>
</evidence>
<gene>
    <name evidence="5" type="ORF">ABDB84_08480</name>
</gene>
<dbReference type="PANTHER" id="PTHR33744:SF15">
    <property type="entry name" value="CARBOHYDRATE DIACID REGULATOR"/>
    <property type="match status" value="1"/>
</dbReference>
<sequence length="377" mass="41643">MFALDARIAQQIVARTMQIIPFNVNVMDARGVIIGSGEAERLGCVHAAAQLAIAQGRTVEVDAEATRYLAGARPGVNLLLTVRGQLCGVVGLSGEPEAVRQFGELVRMTAEMILEQNLLNRDLQRDVRYREEFVLQLIDADKAGSAELQRWASRLEIDLTRPRVALLLRLDGELSPDAALAEIQHCQQRLAAVHPDYLSAAQSATSLVVLLPLADVQPDSARAALESLHTWFKRECSVAFQLAMGMVFTTVEGAAPSWQSAQATLKIAGTRKLRSTQLSYYDLRLPVLLSTLGSGWRAEQLHAPLQRLDAADRRQGLLRSTLQAWFAANGNLALTAQRLHIHRNTLDYRLRQIGEITGLDLARVDDRFLLYVALQLE</sequence>
<name>A0ABU9YXP3_9RHOO</name>
<dbReference type="EMBL" id="JBDIVE010000003">
    <property type="protein sequence ID" value="MEN3068514.1"/>
    <property type="molecule type" value="Genomic_DNA"/>
</dbReference>